<dbReference type="AlphaFoldDB" id="A0A7X6CXA4"/>
<dbReference type="RefSeq" id="WP_167967407.1">
    <property type="nucleotide sequence ID" value="NZ_BHZG01000021.1"/>
</dbReference>
<organism evidence="1 2">
    <name type="scientific">Streptomyces lonarensis</name>
    <dbReference type="NCBI Taxonomy" id="700599"/>
    <lineage>
        <taxon>Bacteria</taxon>
        <taxon>Bacillati</taxon>
        <taxon>Actinomycetota</taxon>
        <taxon>Actinomycetes</taxon>
        <taxon>Kitasatosporales</taxon>
        <taxon>Streptomycetaceae</taxon>
        <taxon>Streptomyces</taxon>
    </lineage>
</organism>
<comment type="caution">
    <text evidence="1">The sequence shown here is derived from an EMBL/GenBank/DDBJ whole genome shotgun (WGS) entry which is preliminary data.</text>
</comment>
<protein>
    <submittedName>
        <fullName evidence="1">Uncharacterized protein</fullName>
    </submittedName>
</protein>
<sequence>MTYELGTIDESGTATRIYPWSARPSSVTCYLTGAEWDLEKVDRTGTVDALSLRHARFRTNADGDVLDHLDLEFDFIPLVHVPNTVSSVGHFGQSSLLALAPAP</sequence>
<dbReference type="Proteomes" id="UP000578686">
    <property type="component" value="Unassembled WGS sequence"/>
</dbReference>
<dbReference type="EMBL" id="JAAVJD010000002">
    <property type="protein sequence ID" value="NJQ04103.1"/>
    <property type="molecule type" value="Genomic_DNA"/>
</dbReference>
<evidence type="ECO:0000313" key="1">
    <source>
        <dbReference type="EMBL" id="NJQ04103.1"/>
    </source>
</evidence>
<evidence type="ECO:0000313" key="2">
    <source>
        <dbReference type="Proteomes" id="UP000578686"/>
    </source>
</evidence>
<name>A0A7X6CXA4_9ACTN</name>
<keyword evidence="2" id="KW-1185">Reference proteome</keyword>
<proteinExistence type="predicted"/>
<reference evidence="1 2" key="1">
    <citation type="submission" date="2020-03" db="EMBL/GenBank/DDBJ databases">
        <title>Draft genome of Streptomyces sp. ventii, isolated from the Axial Seamount in the Pacific Ocean, and resequencing of the two type strains Streptomyces lonarensis strain NCL 716 and Streptomyces bohaiensis strain 11A07.</title>
        <authorList>
            <person name="Loughran R.M."/>
            <person name="Pfannmuller K.M."/>
            <person name="Wasson B.J."/>
            <person name="Deadmond M.C."/>
            <person name="Paddock B.E."/>
            <person name="Koyack M.J."/>
            <person name="Gallegos D.A."/>
            <person name="Mitchell E.A."/>
            <person name="Ushijima B."/>
            <person name="Saw J.H."/>
            <person name="Mcphail K.L."/>
            <person name="Videau P."/>
        </authorList>
    </citation>
    <scope>NUCLEOTIDE SEQUENCE [LARGE SCALE GENOMIC DNA]</scope>
    <source>
        <strain evidence="1 2">NCL716</strain>
    </source>
</reference>
<gene>
    <name evidence="1" type="ORF">HCN56_00555</name>
</gene>
<accession>A0A7X6CXA4</accession>